<dbReference type="GO" id="GO:0005911">
    <property type="term" value="C:cell-cell junction"/>
    <property type="evidence" value="ECO:0000318"/>
    <property type="project" value="GO_Central"/>
</dbReference>
<keyword evidence="9" id="KW-1185">Reference proteome</keyword>
<dbReference type="CDD" id="cd11862">
    <property type="entry name" value="SH3_MPP"/>
    <property type="match status" value="1"/>
</dbReference>
<dbReference type="PROSITE" id="PS50052">
    <property type="entry name" value="GUANYLATE_KINASE_2"/>
    <property type="match status" value="1"/>
</dbReference>
<dbReference type="GO" id="GO:0005886">
    <property type="term" value="C:plasma membrane"/>
    <property type="evidence" value="ECO:0000318"/>
    <property type="project" value="GO_Central"/>
</dbReference>
<dbReference type="InterPro" id="IPR027417">
    <property type="entry name" value="P-loop_NTPase"/>
</dbReference>
<feature type="domain" description="Guanylate kinase-like" evidence="6">
    <location>
        <begin position="540"/>
        <end position="744"/>
    </location>
</feature>
<dbReference type="PANTHER" id="PTHR23122">
    <property type="entry name" value="MEMBRANE-ASSOCIATED GUANYLATE KINASE MAGUK"/>
    <property type="match status" value="1"/>
</dbReference>
<dbReference type="InterPro" id="IPR001478">
    <property type="entry name" value="PDZ"/>
</dbReference>
<dbReference type="eggNOG" id="KOG0609">
    <property type="taxonomic scope" value="Eukaryota"/>
</dbReference>
<feature type="compositionally biased region" description="Basic and acidic residues" evidence="4">
    <location>
        <begin position="182"/>
        <end position="194"/>
    </location>
</feature>
<dbReference type="InterPro" id="IPR036028">
    <property type="entry name" value="SH3-like_dom_sf"/>
</dbReference>
<dbReference type="InterPro" id="IPR050716">
    <property type="entry name" value="MAGUK"/>
</dbReference>
<dbReference type="InterPro" id="IPR008145">
    <property type="entry name" value="GK/Ca_channel_bsu"/>
</dbReference>
<reference evidence="8 9" key="1">
    <citation type="journal article" date="2008" name="Nature">
        <title>The Trichoplax genome and the nature of placozoans.</title>
        <authorList>
            <person name="Srivastava M."/>
            <person name="Begovic E."/>
            <person name="Chapman J."/>
            <person name="Putnam N.H."/>
            <person name="Hellsten U."/>
            <person name="Kawashima T."/>
            <person name="Kuo A."/>
            <person name="Mitros T."/>
            <person name="Salamov A."/>
            <person name="Carpenter M.L."/>
            <person name="Signorovitch A.Y."/>
            <person name="Moreno M.A."/>
            <person name="Kamm K."/>
            <person name="Grimwood J."/>
            <person name="Schmutz J."/>
            <person name="Shapiro H."/>
            <person name="Grigoriev I.V."/>
            <person name="Buss L.W."/>
            <person name="Schierwater B."/>
            <person name="Dellaporta S.L."/>
            <person name="Rokhsar D.S."/>
        </authorList>
    </citation>
    <scope>NUCLEOTIDE SEQUENCE [LARGE SCALE GENOMIC DNA]</scope>
    <source>
        <strain evidence="8 9">Grell-BS-1999</strain>
    </source>
</reference>
<name>B3RK67_TRIAD</name>
<feature type="domain" description="PDZ" evidence="7">
    <location>
        <begin position="307"/>
        <end position="386"/>
    </location>
</feature>
<dbReference type="SUPFAM" id="SSF50156">
    <property type="entry name" value="PDZ domain-like"/>
    <property type="match status" value="2"/>
</dbReference>
<evidence type="ECO:0000313" key="9">
    <source>
        <dbReference type="Proteomes" id="UP000009022"/>
    </source>
</evidence>
<dbReference type="GeneID" id="6749567"/>
<feature type="region of interest" description="Disordered" evidence="4">
    <location>
        <begin position="97"/>
        <end position="134"/>
    </location>
</feature>
<dbReference type="Proteomes" id="UP000009022">
    <property type="component" value="Unassembled WGS sequence"/>
</dbReference>
<evidence type="ECO:0000256" key="2">
    <source>
        <dbReference type="ARBA" id="ARBA00022443"/>
    </source>
</evidence>
<evidence type="ECO:0000313" key="8">
    <source>
        <dbReference type="EMBL" id="EDV29871.1"/>
    </source>
</evidence>
<evidence type="ECO:0000256" key="3">
    <source>
        <dbReference type="PROSITE-ProRule" id="PRU00192"/>
    </source>
</evidence>
<feature type="compositionally biased region" description="Polar residues" evidence="4">
    <location>
        <begin position="474"/>
        <end position="490"/>
    </location>
</feature>
<comment type="similarity">
    <text evidence="1">Belongs to the MAGUK family.</text>
</comment>
<dbReference type="Gene3D" id="2.30.30.40">
    <property type="entry name" value="SH3 Domains"/>
    <property type="match status" value="1"/>
</dbReference>
<dbReference type="SMART" id="SM00072">
    <property type="entry name" value="GuKc"/>
    <property type="match status" value="1"/>
</dbReference>
<accession>B3RK67</accession>
<dbReference type="SUPFAM" id="SSF52540">
    <property type="entry name" value="P-loop containing nucleoside triphosphate hydrolases"/>
    <property type="match status" value="1"/>
</dbReference>
<evidence type="ECO:0000259" key="7">
    <source>
        <dbReference type="PROSITE" id="PS50106"/>
    </source>
</evidence>
<keyword evidence="2 3" id="KW-0728">SH3 domain</keyword>
<evidence type="ECO:0000259" key="6">
    <source>
        <dbReference type="PROSITE" id="PS50052"/>
    </source>
</evidence>
<dbReference type="STRING" id="10228.B3RK67"/>
<dbReference type="Pfam" id="PF00595">
    <property type="entry name" value="PDZ"/>
    <property type="match status" value="2"/>
</dbReference>
<dbReference type="CDD" id="cd06726">
    <property type="entry name" value="PDZ_MPP-like"/>
    <property type="match status" value="1"/>
</dbReference>
<dbReference type="CTD" id="6749567"/>
<dbReference type="Pfam" id="PF00625">
    <property type="entry name" value="Guanylate_kin"/>
    <property type="match status" value="1"/>
</dbReference>
<feature type="compositionally biased region" description="Basic residues" evidence="4">
    <location>
        <begin position="492"/>
        <end position="507"/>
    </location>
</feature>
<dbReference type="Gene3D" id="3.40.50.300">
    <property type="entry name" value="P-loop containing nucleotide triphosphate hydrolases"/>
    <property type="match status" value="1"/>
</dbReference>
<gene>
    <name evidence="8" type="ORF">TRIADDRAFT_52734</name>
</gene>
<dbReference type="AlphaFoldDB" id="B3RK67"/>
<evidence type="ECO:0000259" key="5">
    <source>
        <dbReference type="PROSITE" id="PS50002"/>
    </source>
</evidence>
<evidence type="ECO:0000256" key="4">
    <source>
        <dbReference type="SAM" id="MobiDB-lite"/>
    </source>
</evidence>
<dbReference type="OrthoDB" id="43580at2759"/>
<dbReference type="CDD" id="cd00136">
    <property type="entry name" value="PDZ_canonical"/>
    <property type="match status" value="1"/>
</dbReference>
<dbReference type="SUPFAM" id="SSF50044">
    <property type="entry name" value="SH3-domain"/>
    <property type="match status" value="1"/>
</dbReference>
<dbReference type="InParanoid" id="B3RK67"/>
<dbReference type="PROSITE" id="PS50106">
    <property type="entry name" value="PDZ"/>
    <property type="match status" value="2"/>
</dbReference>
<evidence type="ECO:0008006" key="10">
    <source>
        <dbReference type="Google" id="ProtNLM"/>
    </source>
</evidence>
<dbReference type="RefSeq" id="XP_002109073.1">
    <property type="nucleotide sequence ID" value="XM_002109037.1"/>
</dbReference>
<dbReference type="PROSITE" id="PS50002">
    <property type="entry name" value="SH3"/>
    <property type="match status" value="1"/>
</dbReference>
<dbReference type="EMBL" id="DS985241">
    <property type="protein sequence ID" value="EDV29871.1"/>
    <property type="molecule type" value="Genomic_DNA"/>
</dbReference>
<protein>
    <recommendedName>
        <fullName evidence="10">MAGUK p55 subfamily member 5</fullName>
    </recommendedName>
</protein>
<feature type="region of interest" description="Disordered" evidence="4">
    <location>
        <begin position="171"/>
        <end position="203"/>
    </location>
</feature>
<feature type="compositionally biased region" description="Polar residues" evidence="4">
    <location>
        <begin position="117"/>
        <end position="129"/>
    </location>
</feature>
<dbReference type="InterPro" id="IPR008144">
    <property type="entry name" value="Guanylate_kin-like_dom"/>
</dbReference>
<dbReference type="InterPro" id="IPR036034">
    <property type="entry name" value="PDZ_sf"/>
</dbReference>
<sequence>MPTANFKEFDILISLVADEERFGFSVTGGIDKGAIPRIGKVANDSPAIRAKLKSGDELLAINGNTVANATFSEIVAMVQKGAKMRYVRLTVKRIDEVSKPQTAPPPPPPRRPKTREQNVNVSQTPTANGNYDRRNLISDQEPQRGVYQQDQEFLNQFDHRNVDNRRYENSDNAQNFDGFDEDFGHTNADIRDGTNLEPENDTKNQSILLGDLSEILEHLKRTVTDERDKQDLKFLYSFCQHKNFKIAAKVISDINEEGGTLSAHLKNILTLPNVTSLMYCHDEVASKDSVANGHLVSVKNDDYCYRLVEIHKAAFPLGATIRRFGDKVLINRIARQGAADRSGQLSEGDEIVEINGTSVVGMTVAEIVELVEKQTDIVAFLTLPGDNTKTAVKDSHVYVKAFCEYNPIEDQFNPYRELGLKFQYGDILRITPQEDKNWWQAQLIFSSQRNVNNKSSSGIIPSRHLMEQRQLLSNGTSNTEESNVSSKGASNKSKKWLKISGKSKKKKSNEPSPKSNSDADAMMMPAYEPVREMPPTFNRTRPIVLIGVLRISKNCRICTQMFVGAKYIGRNELKHRLLRGQPERFAAAIECTTRTPRPNEVNGVDFHFMTRDVFERKKANQEMLEYRESNGQLYGVDKEAVKKLMFTSKSCLLIPEPDILPQIKGAELRPFVIFIRAPFINEIGKTSRGNYDCINFSVKMKNDAVRAMVSESYEMESKYKQYFDVLLVNNDMVKLVAEVQGIVESLTSAPQWVPSSWMH</sequence>
<dbReference type="SMART" id="SM00228">
    <property type="entry name" value="PDZ"/>
    <property type="match status" value="2"/>
</dbReference>
<dbReference type="Gene3D" id="2.30.42.10">
    <property type="match status" value="2"/>
</dbReference>
<dbReference type="HOGENOM" id="CLU_367367_0_0_1"/>
<organism evidence="8 9">
    <name type="scientific">Trichoplax adhaerens</name>
    <name type="common">Trichoplax reptans</name>
    <dbReference type="NCBI Taxonomy" id="10228"/>
    <lineage>
        <taxon>Eukaryota</taxon>
        <taxon>Metazoa</taxon>
        <taxon>Placozoa</taxon>
        <taxon>Uniplacotomia</taxon>
        <taxon>Trichoplacea</taxon>
        <taxon>Trichoplacidae</taxon>
        <taxon>Trichoplax</taxon>
    </lineage>
</organism>
<feature type="region of interest" description="Disordered" evidence="4">
    <location>
        <begin position="474"/>
        <end position="521"/>
    </location>
</feature>
<proteinExistence type="inferred from homology"/>
<dbReference type="InterPro" id="IPR001452">
    <property type="entry name" value="SH3_domain"/>
</dbReference>
<feature type="domain" description="SH3" evidence="5">
    <location>
        <begin position="394"/>
        <end position="470"/>
    </location>
</feature>
<dbReference type="OMA" id="WWQAWRA"/>
<feature type="domain" description="PDZ" evidence="7">
    <location>
        <begin position="12"/>
        <end position="93"/>
    </location>
</feature>
<dbReference type="KEGG" id="tad:TRIADDRAFT_52734"/>
<evidence type="ECO:0000256" key="1">
    <source>
        <dbReference type="ARBA" id="ARBA00007014"/>
    </source>
</evidence>
<dbReference type="PhylomeDB" id="B3RK67"/>